<accession>V9DV56</accession>
<comment type="caution">
    <text evidence="1">The sequence shown here is derived from an EMBL/GenBank/DDBJ whole genome shotgun (WGS) entry which is preliminary data.</text>
</comment>
<keyword evidence="2" id="KW-1185">Reference proteome</keyword>
<evidence type="ECO:0000313" key="1">
    <source>
        <dbReference type="EMBL" id="ETI30754.1"/>
    </source>
</evidence>
<dbReference type="AlphaFoldDB" id="V9DV56"/>
<dbReference type="EMBL" id="ANIZ01003858">
    <property type="protein sequence ID" value="ETI30754.1"/>
    <property type="molecule type" value="Genomic_DNA"/>
</dbReference>
<reference evidence="1 2" key="1">
    <citation type="submission" date="2013-11" db="EMBL/GenBank/DDBJ databases">
        <title>The Genome Sequence of Phytophthora parasitica P1569.</title>
        <authorList>
            <consortium name="The Broad Institute Genomics Platform"/>
            <person name="Russ C."/>
            <person name="Tyler B."/>
            <person name="Panabieres F."/>
            <person name="Shan W."/>
            <person name="Tripathy S."/>
            <person name="Grunwald N."/>
            <person name="Machado M."/>
            <person name="Johnson C.S."/>
            <person name="Arredondo F."/>
            <person name="Hong C."/>
            <person name="Coffey M."/>
            <person name="Young S.K."/>
            <person name="Zeng Q."/>
            <person name="Gargeya S."/>
            <person name="Fitzgerald M."/>
            <person name="Abouelleil A."/>
            <person name="Alvarado L."/>
            <person name="Chapman S.B."/>
            <person name="Gainer-Dewar J."/>
            <person name="Goldberg J."/>
            <person name="Griggs A."/>
            <person name="Gujja S."/>
            <person name="Hansen M."/>
            <person name="Howarth C."/>
            <person name="Imamovic A."/>
            <person name="Ireland A."/>
            <person name="Larimer J."/>
            <person name="McCowan C."/>
            <person name="Murphy C."/>
            <person name="Pearson M."/>
            <person name="Poon T.W."/>
            <person name="Priest M."/>
            <person name="Roberts A."/>
            <person name="Saif S."/>
            <person name="Shea T."/>
            <person name="Sykes S."/>
            <person name="Wortman J."/>
            <person name="Nusbaum C."/>
            <person name="Birren B."/>
        </authorList>
    </citation>
    <scope>NUCLEOTIDE SEQUENCE [LARGE SCALE GENOMIC DNA]</scope>
    <source>
        <strain evidence="1 2">P1569</strain>
    </source>
</reference>
<sequence>MTENVYAGSQITVDYGNQTWFRYALCSTEFKQLDEIHGSGLKDETALLEV</sequence>
<dbReference type="Proteomes" id="UP000018721">
    <property type="component" value="Unassembled WGS sequence"/>
</dbReference>
<dbReference type="HOGENOM" id="CLU_208105_0_0_1"/>
<name>V9DV56_PHYNI</name>
<protein>
    <submittedName>
        <fullName evidence="1">Uncharacterized protein</fullName>
    </submittedName>
</protein>
<proteinExistence type="predicted"/>
<evidence type="ECO:0000313" key="2">
    <source>
        <dbReference type="Proteomes" id="UP000018721"/>
    </source>
</evidence>
<gene>
    <name evidence="1" type="ORF">F443_22147</name>
</gene>
<organism evidence="1 2">
    <name type="scientific">Phytophthora nicotianae P1569</name>
    <dbReference type="NCBI Taxonomy" id="1317065"/>
    <lineage>
        <taxon>Eukaryota</taxon>
        <taxon>Sar</taxon>
        <taxon>Stramenopiles</taxon>
        <taxon>Oomycota</taxon>
        <taxon>Peronosporomycetes</taxon>
        <taxon>Peronosporales</taxon>
        <taxon>Peronosporaceae</taxon>
        <taxon>Phytophthora</taxon>
    </lineage>
</organism>